<gene>
    <name evidence="7" type="ORF">EJD97_021786</name>
</gene>
<dbReference type="InterPro" id="IPR010666">
    <property type="entry name" value="Znf_GRF"/>
</dbReference>
<evidence type="ECO:0000256" key="2">
    <source>
        <dbReference type="ARBA" id="ARBA00022771"/>
    </source>
</evidence>
<keyword evidence="3" id="KW-0862">Zinc</keyword>
<name>A0A6N2AUR7_SOLCI</name>
<feature type="domain" description="GRF-type" evidence="6">
    <location>
        <begin position="9"/>
        <end position="53"/>
    </location>
</feature>
<comment type="caution">
    <text evidence="7">The sequence shown here is derived from an EMBL/GenBank/DDBJ whole genome shotgun (WGS) entry which is preliminary data.</text>
</comment>
<feature type="transmembrane region" description="Helical" evidence="5">
    <location>
        <begin position="80"/>
        <end position="98"/>
    </location>
</feature>
<keyword evidence="5" id="KW-0472">Membrane</keyword>
<protein>
    <recommendedName>
        <fullName evidence="6">GRF-type domain-containing protein</fullName>
    </recommendedName>
</protein>
<keyword evidence="2 4" id="KW-0863">Zinc-finger</keyword>
<evidence type="ECO:0000256" key="3">
    <source>
        <dbReference type="ARBA" id="ARBA00022833"/>
    </source>
</evidence>
<sequence>MNYNRRLVCLCGAPLILKISWKNDNPGRRFLDCIHYGSSFRKSCKFFDWYDPEFQTQTNIMILDLLKKTYKQEEQLKCRWMLKLILSISLICNVILFFY</sequence>
<dbReference type="EMBL" id="RXGB01006732">
    <property type="protein sequence ID" value="TMW86202.1"/>
    <property type="molecule type" value="Genomic_DNA"/>
</dbReference>
<organism evidence="7">
    <name type="scientific">Solanum chilense</name>
    <name type="common">Tomato</name>
    <name type="synonym">Lycopersicon chilense</name>
    <dbReference type="NCBI Taxonomy" id="4083"/>
    <lineage>
        <taxon>Eukaryota</taxon>
        <taxon>Viridiplantae</taxon>
        <taxon>Streptophyta</taxon>
        <taxon>Embryophyta</taxon>
        <taxon>Tracheophyta</taxon>
        <taxon>Spermatophyta</taxon>
        <taxon>Magnoliopsida</taxon>
        <taxon>eudicotyledons</taxon>
        <taxon>Gunneridae</taxon>
        <taxon>Pentapetalae</taxon>
        <taxon>asterids</taxon>
        <taxon>lamiids</taxon>
        <taxon>Solanales</taxon>
        <taxon>Solanaceae</taxon>
        <taxon>Solanoideae</taxon>
        <taxon>Solaneae</taxon>
        <taxon>Solanum</taxon>
        <taxon>Solanum subgen. Lycopersicon</taxon>
    </lineage>
</organism>
<dbReference type="Pfam" id="PF06839">
    <property type="entry name" value="Zn_ribbon_GRF"/>
    <property type="match status" value="1"/>
</dbReference>
<dbReference type="GO" id="GO:0008270">
    <property type="term" value="F:zinc ion binding"/>
    <property type="evidence" value="ECO:0007669"/>
    <property type="project" value="UniProtKB-KW"/>
</dbReference>
<keyword evidence="5" id="KW-1133">Transmembrane helix</keyword>
<proteinExistence type="predicted"/>
<evidence type="ECO:0000259" key="6">
    <source>
        <dbReference type="PROSITE" id="PS51999"/>
    </source>
</evidence>
<reference evidence="7" key="1">
    <citation type="submission" date="2019-05" db="EMBL/GenBank/DDBJ databases">
        <title>The de novo reference genome and transcriptome assemblies of the wild tomato species Solanum chilense.</title>
        <authorList>
            <person name="Stam R."/>
            <person name="Nosenko T."/>
            <person name="Hoerger A.C."/>
            <person name="Stephan W."/>
            <person name="Seidel M.A."/>
            <person name="Kuhn J.M.M."/>
            <person name="Haberer G."/>
            <person name="Tellier A."/>
        </authorList>
    </citation>
    <scope>NUCLEOTIDE SEQUENCE</scope>
    <source>
        <tissue evidence="7">Mature leaves</tissue>
    </source>
</reference>
<evidence type="ECO:0000256" key="5">
    <source>
        <dbReference type="SAM" id="Phobius"/>
    </source>
</evidence>
<evidence type="ECO:0000313" key="7">
    <source>
        <dbReference type="EMBL" id="TMW86202.1"/>
    </source>
</evidence>
<evidence type="ECO:0000256" key="1">
    <source>
        <dbReference type="ARBA" id="ARBA00022723"/>
    </source>
</evidence>
<accession>A0A6N2AUR7</accession>
<evidence type="ECO:0000256" key="4">
    <source>
        <dbReference type="PROSITE-ProRule" id="PRU01343"/>
    </source>
</evidence>
<dbReference type="AlphaFoldDB" id="A0A6N2AUR7"/>
<dbReference type="PROSITE" id="PS51999">
    <property type="entry name" value="ZF_GRF"/>
    <property type="match status" value="1"/>
</dbReference>
<keyword evidence="5" id="KW-0812">Transmembrane</keyword>
<dbReference type="PANTHER" id="PTHR33248">
    <property type="entry name" value="ZINC ION-BINDING PROTEIN"/>
    <property type="match status" value="1"/>
</dbReference>
<keyword evidence="1" id="KW-0479">Metal-binding</keyword>